<dbReference type="Pfam" id="PF03435">
    <property type="entry name" value="Sacchrp_dh_NADP"/>
    <property type="match status" value="1"/>
</dbReference>
<dbReference type="InterPro" id="IPR051276">
    <property type="entry name" value="Saccharopine_DH-like_oxidrdct"/>
</dbReference>
<protein>
    <submittedName>
        <fullName evidence="3">Saccharopine dehydrogenase</fullName>
    </submittedName>
</protein>
<reference evidence="3 4" key="1">
    <citation type="submission" date="2018-08" db="EMBL/GenBank/DDBJ databases">
        <title>Wenzhouxiangella salilacus sp. nov., a novel bacterium isolated from a saline lake in Xinjiang Province, China.</title>
        <authorList>
            <person name="Han S."/>
        </authorList>
    </citation>
    <scope>NUCLEOTIDE SEQUENCE [LARGE SCALE GENOMIC DNA]</scope>
    <source>
        <strain evidence="3 4">XDB06</strain>
    </source>
</reference>
<comment type="similarity">
    <text evidence="1">Belongs to the saccharopine dehydrogenase family. Enoyl reductase subfamily.</text>
</comment>
<sequence>MSEREFDIVLMGATGFTGRLVAEHLVRRHGVGGQLKWALAGRSREKLEKIRIELGETAAGLPLIVADSHDRGSLDEMVNRTRVVCTTVGPYALHGSDLVAACAANGTDYCDLSGEVPWMRRMLDQHGDAAAKSGARIVHCCGFDSIPSDMGVWFLQREAQERLGQSLERVRMRVKAAKGGLSGGTYASMLNIVEEARRDKEVARVLKNPYALCPPDAREGERQPYVSSALYDPVFEVWTAPFVMAAINTRVVFKANALSGFSYGREFRYDEAVMTGRGFSGRMKATMVSLGMGAFALGAALGPTRALLKKMVLPKPGEGPSAEAREAGFFKIVIDGRNDGGDQSLRVAVSGDRDPGYGSTSKMLGETALALALDLGADERPGGMWTPSTALGEKLLKRLREHAGLKFEVLEG</sequence>
<accession>A0A3E1K625</accession>
<dbReference type="AlphaFoldDB" id="A0A3E1K625"/>
<dbReference type="Proteomes" id="UP000260351">
    <property type="component" value="Unassembled WGS sequence"/>
</dbReference>
<evidence type="ECO:0000313" key="4">
    <source>
        <dbReference type="Proteomes" id="UP000260351"/>
    </source>
</evidence>
<name>A0A3E1K625_9GAMM</name>
<dbReference type="GO" id="GO:0009247">
    <property type="term" value="P:glycolipid biosynthetic process"/>
    <property type="evidence" value="ECO:0007669"/>
    <property type="project" value="TreeGrafter"/>
</dbReference>
<gene>
    <name evidence="3" type="ORF">DZC52_12560</name>
</gene>
<dbReference type="OrthoDB" id="4420885at2"/>
<dbReference type="GO" id="GO:0005886">
    <property type="term" value="C:plasma membrane"/>
    <property type="evidence" value="ECO:0007669"/>
    <property type="project" value="TreeGrafter"/>
</dbReference>
<dbReference type="RefSeq" id="WP_116651497.1">
    <property type="nucleotide sequence ID" value="NZ_QUZK01000046.1"/>
</dbReference>
<organism evidence="3 4">
    <name type="scientific">Wenzhouxiangella sediminis</name>
    <dbReference type="NCBI Taxonomy" id="1792836"/>
    <lineage>
        <taxon>Bacteria</taxon>
        <taxon>Pseudomonadati</taxon>
        <taxon>Pseudomonadota</taxon>
        <taxon>Gammaproteobacteria</taxon>
        <taxon>Chromatiales</taxon>
        <taxon>Wenzhouxiangellaceae</taxon>
        <taxon>Wenzhouxiangella</taxon>
    </lineage>
</organism>
<evidence type="ECO:0000259" key="2">
    <source>
        <dbReference type="Pfam" id="PF03435"/>
    </source>
</evidence>
<evidence type="ECO:0000313" key="3">
    <source>
        <dbReference type="EMBL" id="RFF29471.1"/>
    </source>
</evidence>
<dbReference type="PANTHER" id="PTHR12286:SF5">
    <property type="entry name" value="SACCHAROPINE DEHYDROGENASE-LIKE OXIDOREDUCTASE"/>
    <property type="match status" value="1"/>
</dbReference>
<dbReference type="EMBL" id="QUZK01000046">
    <property type="protein sequence ID" value="RFF29471.1"/>
    <property type="molecule type" value="Genomic_DNA"/>
</dbReference>
<dbReference type="FunFam" id="3.40.50.720:FF:000413">
    <property type="entry name" value="Trans-acting enoyl reductase"/>
    <property type="match status" value="1"/>
</dbReference>
<proteinExistence type="inferred from homology"/>
<keyword evidence="4" id="KW-1185">Reference proteome</keyword>
<dbReference type="InterPro" id="IPR036291">
    <property type="entry name" value="NAD(P)-bd_dom_sf"/>
</dbReference>
<comment type="caution">
    <text evidence="3">The sequence shown here is derived from an EMBL/GenBank/DDBJ whole genome shotgun (WGS) entry which is preliminary data.</text>
</comment>
<dbReference type="InterPro" id="IPR005097">
    <property type="entry name" value="Sacchrp_dh_NADP-bd"/>
</dbReference>
<dbReference type="Gene3D" id="3.40.50.720">
    <property type="entry name" value="NAD(P)-binding Rossmann-like Domain"/>
    <property type="match status" value="1"/>
</dbReference>
<evidence type="ECO:0000256" key="1">
    <source>
        <dbReference type="ARBA" id="ARBA00010591"/>
    </source>
</evidence>
<dbReference type="SUPFAM" id="SSF51735">
    <property type="entry name" value="NAD(P)-binding Rossmann-fold domains"/>
    <property type="match status" value="1"/>
</dbReference>
<dbReference type="PANTHER" id="PTHR12286">
    <property type="entry name" value="SACCHAROPINE DEHYDROGENASE-LIKE OXIDOREDUCTASE"/>
    <property type="match status" value="1"/>
</dbReference>
<feature type="domain" description="Saccharopine dehydrogenase NADP binding" evidence="2">
    <location>
        <begin position="8"/>
        <end position="137"/>
    </location>
</feature>